<gene>
    <name evidence="2" type="ORF">HAP95_12520</name>
</gene>
<dbReference type="InterPro" id="IPR003959">
    <property type="entry name" value="ATPase_AAA_core"/>
</dbReference>
<organism evidence="2 3">
    <name type="scientific">Acidithiobacillus sulfurivorans</name>
    <dbReference type="NCBI Taxonomy" id="1958756"/>
    <lineage>
        <taxon>Bacteria</taxon>
        <taxon>Pseudomonadati</taxon>
        <taxon>Pseudomonadota</taxon>
        <taxon>Acidithiobacillia</taxon>
        <taxon>Acidithiobacillales</taxon>
        <taxon>Acidithiobacillaceae</taxon>
        <taxon>Acidithiobacillus</taxon>
    </lineage>
</organism>
<evidence type="ECO:0000313" key="3">
    <source>
        <dbReference type="Proteomes" id="UP000755654"/>
    </source>
</evidence>
<name>A0ABS6A0E9_9PROT</name>
<protein>
    <submittedName>
        <fullName evidence="2">AAA family ATPase</fullName>
    </submittedName>
</protein>
<sequence length="292" mass="32388">MSDTATSAGAVGITSADLRAATGYRPDAATQQAIQAILAQSGKKSARALLVTGEPGTGKTSLAEALAAACQAQYYYVQLHPWSTVETFFADGENPGILMLTARSTQDDTVPMTLVCLDEMDKATTEFEAVFLDWLQTGQVPGKPGERFATRMDRLIVIITSNGMRPHTDALIRRCRRLRMERMPDEMAVSIAMERAGVSYETSKLAVEMARACERVEETTLSLQEIVHFLEECMAVCTSMEELEQAIYAWYVRRDKPQNILRSFEAKRVLPLLWEAVEKDLEQKGHGNNAEQ</sequence>
<dbReference type="InterPro" id="IPR027417">
    <property type="entry name" value="P-loop_NTPase"/>
</dbReference>
<dbReference type="SMART" id="SM00382">
    <property type="entry name" value="AAA"/>
    <property type="match status" value="1"/>
</dbReference>
<evidence type="ECO:0000259" key="1">
    <source>
        <dbReference type="SMART" id="SM00382"/>
    </source>
</evidence>
<dbReference type="Pfam" id="PF00004">
    <property type="entry name" value="AAA"/>
    <property type="match status" value="1"/>
</dbReference>
<keyword evidence="3" id="KW-1185">Reference proteome</keyword>
<feature type="domain" description="AAA+ ATPase" evidence="1">
    <location>
        <begin position="45"/>
        <end position="184"/>
    </location>
</feature>
<dbReference type="RefSeq" id="WP_215881864.1">
    <property type="nucleotide sequence ID" value="NZ_JAAOMP010000134.1"/>
</dbReference>
<dbReference type="SUPFAM" id="SSF52540">
    <property type="entry name" value="P-loop containing nucleoside triphosphate hydrolases"/>
    <property type="match status" value="1"/>
</dbReference>
<accession>A0ABS6A0E9</accession>
<dbReference type="Gene3D" id="3.40.50.300">
    <property type="entry name" value="P-loop containing nucleotide triphosphate hydrolases"/>
    <property type="match status" value="1"/>
</dbReference>
<dbReference type="InterPro" id="IPR003593">
    <property type="entry name" value="AAA+_ATPase"/>
</dbReference>
<dbReference type="Proteomes" id="UP000755654">
    <property type="component" value="Unassembled WGS sequence"/>
</dbReference>
<dbReference type="EMBL" id="JAAOMP010000134">
    <property type="protein sequence ID" value="MBU2760961.1"/>
    <property type="molecule type" value="Genomic_DNA"/>
</dbReference>
<comment type="caution">
    <text evidence="2">The sequence shown here is derived from an EMBL/GenBank/DDBJ whole genome shotgun (WGS) entry which is preliminary data.</text>
</comment>
<proteinExistence type="predicted"/>
<evidence type="ECO:0000313" key="2">
    <source>
        <dbReference type="EMBL" id="MBU2760961.1"/>
    </source>
</evidence>
<reference evidence="2 3" key="1">
    <citation type="journal article" date="2021" name="ISME J.">
        <title>Genomic evolution of the class Acidithiobacillia: deep-branching Proteobacteria living in extreme acidic conditions.</title>
        <authorList>
            <person name="Moya-Beltran A."/>
            <person name="Beard S."/>
            <person name="Rojas-Villalobos C."/>
            <person name="Issotta F."/>
            <person name="Gallardo Y."/>
            <person name="Ulloa R."/>
            <person name="Giaveno A."/>
            <person name="Degli Esposti M."/>
            <person name="Johnson D.B."/>
            <person name="Quatrini R."/>
        </authorList>
    </citation>
    <scope>NUCLEOTIDE SEQUENCE [LARGE SCALE GENOMIC DNA]</scope>
    <source>
        <strain evidence="2 3">RW2</strain>
    </source>
</reference>